<evidence type="ECO:0000313" key="3">
    <source>
        <dbReference type="Proteomes" id="UP000068016"/>
    </source>
</evidence>
<dbReference type="RefSeq" id="WP_060348583.1">
    <property type="nucleotide sequence ID" value="NZ_LPLZ01000080.1"/>
</dbReference>
<organism evidence="2 3">
    <name type="scientific">Burkholderia territorii</name>
    <dbReference type="NCBI Taxonomy" id="1503055"/>
    <lineage>
        <taxon>Bacteria</taxon>
        <taxon>Pseudomonadati</taxon>
        <taxon>Pseudomonadota</taxon>
        <taxon>Betaproteobacteria</taxon>
        <taxon>Burkholderiales</taxon>
        <taxon>Burkholderiaceae</taxon>
        <taxon>Burkholderia</taxon>
        <taxon>Burkholderia cepacia complex</taxon>
    </lineage>
</organism>
<sequence length="87" mass="9278">MAPLQTVAKATEPPYSVIWTSADGIDVTLDADGVVDLAMGVAARHPNVHQIAAQRKAQIAEAHDEAELVAIKWPAASQRAVPNNREI</sequence>
<dbReference type="AlphaFoldDB" id="A0A119VDL0"/>
<gene>
    <name evidence="2" type="ORF">WT83_28170</name>
</gene>
<accession>A0A119VDL0</accession>
<reference evidence="2 3" key="1">
    <citation type="submission" date="2015-11" db="EMBL/GenBank/DDBJ databases">
        <title>Expanding the genomic diversity of Burkholderia species for the development of highly accurate diagnostics.</title>
        <authorList>
            <person name="Sahl J."/>
            <person name="Keim P."/>
            <person name="Wagner D."/>
        </authorList>
    </citation>
    <scope>NUCLEOTIDE SEQUENCE [LARGE SCALE GENOMIC DNA]</scope>
    <source>
        <strain evidence="2 3">MSMB793WGS</strain>
    </source>
</reference>
<evidence type="ECO:0000313" key="2">
    <source>
        <dbReference type="EMBL" id="KWN05746.1"/>
    </source>
</evidence>
<dbReference type="Pfam" id="PF14301">
    <property type="entry name" value="DUF4376"/>
    <property type="match status" value="1"/>
</dbReference>
<proteinExistence type="predicted"/>
<dbReference type="Proteomes" id="UP000068016">
    <property type="component" value="Unassembled WGS sequence"/>
</dbReference>
<comment type="caution">
    <text evidence="2">The sequence shown here is derived from an EMBL/GenBank/DDBJ whole genome shotgun (WGS) entry which is preliminary data.</text>
</comment>
<name>A0A119VDL0_9BURK</name>
<dbReference type="EMBL" id="LPLZ01000080">
    <property type="protein sequence ID" value="KWN05746.1"/>
    <property type="molecule type" value="Genomic_DNA"/>
</dbReference>
<evidence type="ECO:0000259" key="1">
    <source>
        <dbReference type="Pfam" id="PF14301"/>
    </source>
</evidence>
<dbReference type="InterPro" id="IPR025484">
    <property type="entry name" value="DUF4376"/>
</dbReference>
<feature type="domain" description="DUF4376" evidence="1">
    <location>
        <begin position="8"/>
        <end position="66"/>
    </location>
</feature>
<protein>
    <recommendedName>
        <fullName evidence="1">DUF4376 domain-containing protein</fullName>
    </recommendedName>
</protein>